<dbReference type="Proteomes" id="UP001172457">
    <property type="component" value="Chromosome 1"/>
</dbReference>
<evidence type="ECO:0000313" key="1">
    <source>
        <dbReference type="EMBL" id="KAJ9565040.1"/>
    </source>
</evidence>
<accession>A0AA38WSF3</accession>
<name>A0AA38WSF3_9ASTR</name>
<protein>
    <submittedName>
        <fullName evidence="1">Uncharacterized protein</fullName>
    </submittedName>
</protein>
<reference evidence="1" key="1">
    <citation type="submission" date="2023-03" db="EMBL/GenBank/DDBJ databases">
        <title>Chromosome-scale reference genome and RAD-based genetic map of yellow starthistle (Centaurea solstitialis) reveal putative structural variation and QTLs associated with invader traits.</title>
        <authorList>
            <person name="Reatini B."/>
            <person name="Cang F.A."/>
            <person name="Jiang Q."/>
            <person name="Mckibben M.T.W."/>
            <person name="Barker M.S."/>
            <person name="Rieseberg L.H."/>
            <person name="Dlugosch K.M."/>
        </authorList>
    </citation>
    <scope>NUCLEOTIDE SEQUENCE</scope>
    <source>
        <strain evidence="1">CAN-66</strain>
        <tissue evidence="1">Leaf</tissue>
    </source>
</reference>
<keyword evidence="2" id="KW-1185">Reference proteome</keyword>
<dbReference type="AlphaFoldDB" id="A0AA38WSF3"/>
<proteinExistence type="predicted"/>
<comment type="caution">
    <text evidence="1">The sequence shown here is derived from an EMBL/GenBank/DDBJ whole genome shotgun (WGS) entry which is preliminary data.</text>
</comment>
<dbReference type="EMBL" id="JARYMX010000001">
    <property type="protein sequence ID" value="KAJ9565040.1"/>
    <property type="molecule type" value="Genomic_DNA"/>
</dbReference>
<organism evidence="1 2">
    <name type="scientific">Centaurea solstitialis</name>
    <name type="common">yellow star-thistle</name>
    <dbReference type="NCBI Taxonomy" id="347529"/>
    <lineage>
        <taxon>Eukaryota</taxon>
        <taxon>Viridiplantae</taxon>
        <taxon>Streptophyta</taxon>
        <taxon>Embryophyta</taxon>
        <taxon>Tracheophyta</taxon>
        <taxon>Spermatophyta</taxon>
        <taxon>Magnoliopsida</taxon>
        <taxon>eudicotyledons</taxon>
        <taxon>Gunneridae</taxon>
        <taxon>Pentapetalae</taxon>
        <taxon>asterids</taxon>
        <taxon>campanulids</taxon>
        <taxon>Asterales</taxon>
        <taxon>Asteraceae</taxon>
        <taxon>Carduoideae</taxon>
        <taxon>Cardueae</taxon>
        <taxon>Centaureinae</taxon>
        <taxon>Centaurea</taxon>
    </lineage>
</organism>
<sequence>MHRVRLPSQNPLPGTHHQPLCHRHLLLSLSMTADQNYKVAMPGTPVLIKIENSGGKGRPSGRTSAKIRRRNCWVLLRKLDGRCKDVVIRWLWISAMRSESEEGFLKFGCIITKTLLGKQKTESLLLISQIRNRHRHRHHHHQPPCRRRCTE</sequence>
<evidence type="ECO:0000313" key="2">
    <source>
        <dbReference type="Proteomes" id="UP001172457"/>
    </source>
</evidence>
<gene>
    <name evidence="1" type="ORF">OSB04_001006</name>
</gene>